<dbReference type="STRING" id="824.CGRAC_0021"/>
<dbReference type="InterPro" id="IPR053733">
    <property type="entry name" value="Heme_Transport_Util_sf"/>
</dbReference>
<dbReference type="CDD" id="cd16829">
    <property type="entry name" value="ChuX_HutX-like"/>
    <property type="match status" value="1"/>
</dbReference>
<dbReference type="Gene3D" id="3.40.1570.10">
    <property type="entry name" value="HemS/ChuS/ChuX like domains"/>
    <property type="match status" value="1"/>
</dbReference>
<comment type="caution">
    <text evidence="1">The sequence shown here is derived from an EMBL/GenBank/DDBJ whole genome shotgun (WGS) entry which is preliminary data.</text>
</comment>
<dbReference type="SUPFAM" id="SSF144064">
    <property type="entry name" value="Heme iron utilization protein-like"/>
    <property type="match status" value="1"/>
</dbReference>
<name>C8PKS8_9BACT</name>
<dbReference type="AlphaFoldDB" id="C8PKS8"/>
<dbReference type="InterPro" id="IPR010413">
    <property type="entry name" value="HutX-like"/>
</dbReference>
<dbReference type="PIRSF" id="PIRSF030840">
    <property type="entry name" value="DUF1008"/>
    <property type="match status" value="1"/>
</dbReference>
<dbReference type="NCBIfam" id="TIGR04108">
    <property type="entry name" value="HutX"/>
    <property type="match status" value="1"/>
</dbReference>
<keyword evidence="2" id="KW-1185">Reference proteome</keyword>
<dbReference type="EMBL" id="ACYG01000030">
    <property type="protein sequence ID" value="EEV16687.1"/>
    <property type="molecule type" value="Genomic_DNA"/>
</dbReference>
<sequence>MIAVICNLEFLYYNGAQNFISERMKMKERIEALFAQNPKISIAQICKELGAKEIDVLLNLPERFGKSAGGDKFGEVIRELESWGEVLFVKNTPSFIIEFKTKIPSGKSAQGYYNFGMGANGDEAHGLGILGGHLKTDEIDKIILVTQTFMGMLSKFVGFYDKAGENIFKIYVSRDEKGQLLAEQDAKFEALKAAI</sequence>
<evidence type="ECO:0000313" key="2">
    <source>
        <dbReference type="Proteomes" id="UP000005709"/>
    </source>
</evidence>
<organism evidence="1 2">
    <name type="scientific">Campylobacter gracilis RM3268</name>
    <dbReference type="NCBI Taxonomy" id="553220"/>
    <lineage>
        <taxon>Bacteria</taxon>
        <taxon>Pseudomonadati</taxon>
        <taxon>Campylobacterota</taxon>
        <taxon>Epsilonproteobacteria</taxon>
        <taxon>Campylobacterales</taxon>
        <taxon>Campylobacteraceae</taxon>
        <taxon>Campylobacter</taxon>
    </lineage>
</organism>
<proteinExistence type="predicted"/>
<dbReference type="Pfam" id="PF06228">
    <property type="entry name" value="ChuX_HutX"/>
    <property type="match status" value="1"/>
</dbReference>
<dbReference type="Proteomes" id="UP000005709">
    <property type="component" value="Unassembled WGS sequence"/>
</dbReference>
<accession>C8PKS8</accession>
<protein>
    <submittedName>
        <fullName evidence="1">Uncharacterized protein</fullName>
    </submittedName>
</protein>
<reference evidence="1 2" key="1">
    <citation type="submission" date="2009-07" db="EMBL/GenBank/DDBJ databases">
        <authorList>
            <person name="Madupu R."/>
            <person name="Sebastian Y."/>
            <person name="Durkin A.S."/>
            <person name="Torralba M."/>
            <person name="Methe B."/>
            <person name="Sutton G.G."/>
            <person name="Strausberg R.L."/>
            <person name="Nelson K.E."/>
        </authorList>
    </citation>
    <scope>NUCLEOTIDE SEQUENCE [LARGE SCALE GENOMIC DNA]</scope>
    <source>
        <strain evidence="1 2">RM3268</strain>
    </source>
</reference>
<evidence type="ECO:0000313" key="1">
    <source>
        <dbReference type="EMBL" id="EEV16687.1"/>
    </source>
</evidence>
<gene>
    <name evidence="1" type="ORF">CAMGR0001_0301</name>
</gene>
<dbReference type="eggNOG" id="COG3721">
    <property type="taxonomic scope" value="Bacteria"/>
</dbReference>